<dbReference type="SUPFAM" id="SSF47336">
    <property type="entry name" value="ACP-like"/>
    <property type="match status" value="1"/>
</dbReference>
<dbReference type="PROSITE" id="PS50075">
    <property type="entry name" value="CARRIER"/>
    <property type="match status" value="1"/>
</dbReference>
<dbReference type="GO" id="GO:0000036">
    <property type="term" value="F:acyl carrier activity"/>
    <property type="evidence" value="ECO:0007669"/>
    <property type="project" value="UniProtKB-UniRule"/>
</dbReference>
<sequence>MNNTLESATDTLDRVNEIVLEQVPDLAVRIGPADRFSQDLGIDSLTFVDILVKVEKNFDIEIDDDELASVQTVQDILDLIARKQ</sequence>
<evidence type="ECO:0000256" key="7">
    <source>
        <dbReference type="HAMAP-Rule" id="MF_01217"/>
    </source>
</evidence>
<dbReference type="GO" id="GO:0009245">
    <property type="term" value="P:lipid A biosynthetic process"/>
    <property type="evidence" value="ECO:0007669"/>
    <property type="project" value="TreeGrafter"/>
</dbReference>
<dbReference type="Proteomes" id="UP000070620">
    <property type="component" value="Unassembled WGS sequence"/>
</dbReference>
<accession>A0A136PQX8</accession>
<keyword evidence="3 7" id="KW-0597">Phosphoprotein</keyword>
<evidence type="ECO:0000256" key="3">
    <source>
        <dbReference type="ARBA" id="ARBA00022553"/>
    </source>
</evidence>
<dbReference type="InterPro" id="IPR006162">
    <property type="entry name" value="Ppantetheine_attach_site"/>
</dbReference>
<keyword evidence="4 7" id="KW-0276">Fatty acid metabolism</keyword>
<keyword evidence="1 7" id="KW-0596">Phosphopantetheine</keyword>
<dbReference type="InterPro" id="IPR003231">
    <property type="entry name" value="ACP"/>
</dbReference>
<dbReference type="PANTHER" id="PTHR20863:SF76">
    <property type="entry name" value="CARRIER DOMAIN-CONTAINING PROTEIN"/>
    <property type="match status" value="1"/>
</dbReference>
<protein>
    <recommendedName>
        <fullName evidence="7">Acyl carrier protein</fullName>
        <shortName evidence="7">ACP</shortName>
    </recommendedName>
</protein>
<evidence type="ECO:0000259" key="8">
    <source>
        <dbReference type="PROSITE" id="PS50075"/>
    </source>
</evidence>
<evidence type="ECO:0000256" key="5">
    <source>
        <dbReference type="ARBA" id="ARBA00023098"/>
    </source>
</evidence>
<comment type="function">
    <text evidence="7">Carrier of the growing fatty acid chain in fatty acid biosynthesis.</text>
</comment>
<comment type="caution">
    <text evidence="9">The sequence shown here is derived from an EMBL/GenBank/DDBJ whole genome shotgun (WGS) entry which is preliminary data.</text>
</comment>
<dbReference type="InterPro" id="IPR036736">
    <property type="entry name" value="ACP-like_sf"/>
</dbReference>
<dbReference type="GO" id="GO:0016020">
    <property type="term" value="C:membrane"/>
    <property type="evidence" value="ECO:0007669"/>
    <property type="project" value="GOC"/>
</dbReference>
<proteinExistence type="inferred from homology"/>
<comment type="subcellular location">
    <subcellularLocation>
        <location evidence="7">Cytoplasm</location>
    </subcellularLocation>
</comment>
<evidence type="ECO:0000256" key="4">
    <source>
        <dbReference type="ARBA" id="ARBA00022832"/>
    </source>
</evidence>
<keyword evidence="7" id="KW-0963">Cytoplasm</keyword>
<evidence type="ECO:0000313" key="10">
    <source>
        <dbReference type="Proteomes" id="UP000070620"/>
    </source>
</evidence>
<organism evidence="9 10">
    <name type="scientific">Micromonospora rosaria</name>
    <dbReference type="NCBI Taxonomy" id="47874"/>
    <lineage>
        <taxon>Bacteria</taxon>
        <taxon>Bacillati</taxon>
        <taxon>Actinomycetota</taxon>
        <taxon>Actinomycetes</taxon>
        <taxon>Micromonosporales</taxon>
        <taxon>Micromonosporaceae</taxon>
        <taxon>Micromonospora</taxon>
    </lineage>
</organism>
<dbReference type="Gene3D" id="1.10.1200.10">
    <property type="entry name" value="ACP-like"/>
    <property type="match status" value="1"/>
</dbReference>
<dbReference type="InterPro" id="IPR009081">
    <property type="entry name" value="PP-bd_ACP"/>
</dbReference>
<keyword evidence="2 7" id="KW-0444">Lipid biosynthesis</keyword>
<keyword evidence="5 7" id="KW-0443">Lipid metabolism</keyword>
<gene>
    <name evidence="7" type="primary">acpP</name>
    <name evidence="9" type="ORF">AWW66_17200</name>
</gene>
<feature type="domain" description="Carrier" evidence="8">
    <location>
        <begin position="6"/>
        <end position="84"/>
    </location>
</feature>
<dbReference type="Pfam" id="PF00550">
    <property type="entry name" value="PP-binding"/>
    <property type="match status" value="1"/>
</dbReference>
<dbReference type="PANTHER" id="PTHR20863">
    <property type="entry name" value="ACYL CARRIER PROTEIN"/>
    <property type="match status" value="1"/>
</dbReference>
<dbReference type="AlphaFoldDB" id="A0A136PQX8"/>
<dbReference type="RefSeq" id="WP_169807126.1">
    <property type="nucleotide sequence ID" value="NZ_JBIUBN010000002.1"/>
</dbReference>
<evidence type="ECO:0000256" key="1">
    <source>
        <dbReference type="ARBA" id="ARBA00022450"/>
    </source>
</evidence>
<dbReference type="HAMAP" id="MF_01217">
    <property type="entry name" value="Acyl_carrier"/>
    <property type="match status" value="1"/>
</dbReference>
<dbReference type="EMBL" id="LRQV01000060">
    <property type="protein sequence ID" value="KXK60744.1"/>
    <property type="molecule type" value="Genomic_DNA"/>
</dbReference>
<comment type="PTM">
    <text evidence="7">4'-phosphopantetheine is transferred from CoA to a specific serine of apo-ACP by AcpS. This modification is essential for activity because fatty acids are bound in thioester linkage to the sulfhydryl of the prosthetic group.</text>
</comment>
<evidence type="ECO:0000256" key="6">
    <source>
        <dbReference type="ARBA" id="ARBA00023160"/>
    </source>
</evidence>
<keyword evidence="10" id="KW-1185">Reference proteome</keyword>
<dbReference type="GO" id="GO:0005829">
    <property type="term" value="C:cytosol"/>
    <property type="evidence" value="ECO:0007669"/>
    <property type="project" value="TreeGrafter"/>
</dbReference>
<dbReference type="PROSITE" id="PS00012">
    <property type="entry name" value="PHOSPHOPANTETHEINE"/>
    <property type="match status" value="1"/>
</dbReference>
<reference evidence="9 10" key="1">
    <citation type="submission" date="2016-01" db="EMBL/GenBank/DDBJ databases">
        <title>Whole genome sequence and analysis of Micromonospora rosaria DSM 803, which can produce antibacterial substance rosamicin.</title>
        <authorList>
            <person name="Yang H."/>
            <person name="He X."/>
            <person name="Zhu D."/>
        </authorList>
    </citation>
    <scope>NUCLEOTIDE SEQUENCE [LARGE SCALE GENOMIC DNA]</scope>
    <source>
        <strain evidence="9 10">DSM 803</strain>
    </source>
</reference>
<dbReference type="UniPathway" id="UPA00094"/>
<feature type="modified residue" description="O-(pantetheine 4'-phosphoryl)serine" evidence="7">
    <location>
        <position position="44"/>
    </location>
</feature>
<name>A0A136PQX8_9ACTN</name>
<evidence type="ECO:0000313" key="9">
    <source>
        <dbReference type="EMBL" id="KXK60744.1"/>
    </source>
</evidence>
<evidence type="ECO:0000256" key="2">
    <source>
        <dbReference type="ARBA" id="ARBA00022516"/>
    </source>
</evidence>
<comment type="pathway">
    <text evidence="7">Lipid metabolism; fatty acid biosynthesis.</text>
</comment>
<comment type="similarity">
    <text evidence="7">Belongs to the acyl carrier protein (ACP) family.</text>
</comment>
<keyword evidence="6 7" id="KW-0275">Fatty acid biosynthesis</keyword>
<dbReference type="GO" id="GO:0000035">
    <property type="term" value="F:acyl binding"/>
    <property type="evidence" value="ECO:0007669"/>
    <property type="project" value="TreeGrafter"/>
</dbReference>